<evidence type="ECO:0000313" key="3">
    <source>
        <dbReference type="EMBL" id="KAK9806842.1"/>
    </source>
</evidence>
<dbReference type="InterPro" id="IPR037119">
    <property type="entry name" value="Haem_oxidase_HugZ-like_sf"/>
</dbReference>
<feature type="domain" description="DUF2470" evidence="2">
    <location>
        <begin position="117"/>
        <end position="190"/>
    </location>
</feature>
<dbReference type="Proteomes" id="UP001489004">
    <property type="component" value="Unassembled WGS sequence"/>
</dbReference>
<dbReference type="Gene3D" id="3.20.180.10">
    <property type="entry name" value="PNP-oxidase-like"/>
    <property type="match status" value="1"/>
</dbReference>
<evidence type="ECO:0000256" key="1">
    <source>
        <dbReference type="SAM" id="MobiDB-lite"/>
    </source>
</evidence>
<feature type="compositionally biased region" description="Polar residues" evidence="1">
    <location>
        <begin position="9"/>
        <end position="18"/>
    </location>
</feature>
<dbReference type="PANTHER" id="PTHR13343">
    <property type="entry name" value="CREG1 PROTEIN"/>
    <property type="match status" value="1"/>
</dbReference>
<dbReference type="GO" id="GO:0005737">
    <property type="term" value="C:cytoplasm"/>
    <property type="evidence" value="ECO:0007669"/>
    <property type="project" value="UniProtKB-ARBA"/>
</dbReference>
<accession>A0AAW1PE61</accession>
<dbReference type="AlphaFoldDB" id="A0AAW1PE61"/>
<dbReference type="EMBL" id="JALJOR010000013">
    <property type="protein sequence ID" value="KAK9806842.1"/>
    <property type="molecule type" value="Genomic_DNA"/>
</dbReference>
<gene>
    <name evidence="3" type="ORF">WJX72_004618</name>
</gene>
<dbReference type="Pfam" id="PF10615">
    <property type="entry name" value="DUF2470"/>
    <property type="match status" value="1"/>
</dbReference>
<organism evidence="3 4">
    <name type="scientific">[Myrmecia] bisecta</name>
    <dbReference type="NCBI Taxonomy" id="41462"/>
    <lineage>
        <taxon>Eukaryota</taxon>
        <taxon>Viridiplantae</taxon>
        <taxon>Chlorophyta</taxon>
        <taxon>core chlorophytes</taxon>
        <taxon>Trebouxiophyceae</taxon>
        <taxon>Trebouxiales</taxon>
        <taxon>Trebouxiaceae</taxon>
        <taxon>Myrmecia</taxon>
    </lineage>
</organism>
<dbReference type="PANTHER" id="PTHR13343:SF22">
    <property type="entry name" value="GLUTAMYL-TRNA REDUCTASE-BINDING PROTEIN, CHLOROPLASTIC"/>
    <property type="match status" value="1"/>
</dbReference>
<comment type="caution">
    <text evidence="3">The sequence shown here is derived from an EMBL/GenBank/DDBJ whole genome shotgun (WGS) entry which is preliminary data.</text>
</comment>
<evidence type="ECO:0000259" key="2">
    <source>
        <dbReference type="Pfam" id="PF10615"/>
    </source>
</evidence>
<dbReference type="SUPFAM" id="SSF50475">
    <property type="entry name" value="FMN-binding split barrel"/>
    <property type="match status" value="1"/>
</dbReference>
<name>A0AAW1PE61_9CHLO</name>
<dbReference type="InterPro" id="IPR012349">
    <property type="entry name" value="Split_barrel_FMN-bd"/>
</dbReference>
<protein>
    <recommendedName>
        <fullName evidence="2">DUF2470 domain-containing protein</fullName>
    </recommendedName>
</protein>
<dbReference type="Gene3D" id="2.30.110.10">
    <property type="entry name" value="Electron Transport, Fmn-binding Protein, Chain A"/>
    <property type="match status" value="1"/>
</dbReference>
<keyword evidence="4" id="KW-1185">Reference proteome</keyword>
<proteinExistence type="predicted"/>
<feature type="region of interest" description="Disordered" evidence="1">
    <location>
        <begin position="1"/>
        <end position="32"/>
    </location>
</feature>
<reference evidence="3 4" key="1">
    <citation type="journal article" date="2024" name="Nat. Commun.">
        <title>Phylogenomics reveals the evolutionary origins of lichenization in chlorophyte algae.</title>
        <authorList>
            <person name="Puginier C."/>
            <person name="Libourel C."/>
            <person name="Otte J."/>
            <person name="Skaloud P."/>
            <person name="Haon M."/>
            <person name="Grisel S."/>
            <person name="Petersen M."/>
            <person name="Berrin J.G."/>
            <person name="Delaux P.M."/>
            <person name="Dal Grande F."/>
            <person name="Keller J."/>
        </authorList>
    </citation>
    <scope>NUCLEOTIDE SEQUENCE [LARGE SCALE GENOMIC DNA]</scope>
    <source>
        <strain evidence="3 4">SAG 2043</strain>
    </source>
</reference>
<evidence type="ECO:0000313" key="4">
    <source>
        <dbReference type="Proteomes" id="UP001489004"/>
    </source>
</evidence>
<sequence length="215" mass="23815">MQGRRQPLLHSQQRQQSGKTRHPPRQRQPGLSVTLIGTVEPVDEAAAKAAAEQHSKLHGGGAGVDAPQPTDLYYRLNLDRCFYVAGMGAPCKAETLSAADYSAAEPDPLRECAPLLVGHFNSARSEDVMRIGAFAAGRRLEDLAGAELLWVDKLGIYMWVKVAREEGRVIRVQFQRAVQDERDARSVLTMLGQLAWERERNYTPQMPQMPDPVGT</sequence>
<dbReference type="InterPro" id="IPR019595">
    <property type="entry name" value="DUF2470"/>
</dbReference>